<feature type="binding site" evidence="5">
    <location>
        <position position="85"/>
    </location>
    <ligand>
        <name>phosphate</name>
        <dbReference type="ChEBI" id="CHEBI:43474"/>
    </ligand>
</feature>
<dbReference type="PIRSF" id="PIRSF002756">
    <property type="entry name" value="PstS"/>
    <property type="match status" value="1"/>
</dbReference>
<comment type="similarity">
    <text evidence="1 4">Belongs to the PstS family.</text>
</comment>
<name>A0A1H2YZR8_9PSEU</name>
<accession>A0A1H2YZR8</accession>
<evidence type="ECO:0000256" key="6">
    <source>
        <dbReference type="SAM" id="SignalP"/>
    </source>
</evidence>
<dbReference type="GO" id="GO:0035435">
    <property type="term" value="P:phosphate ion transmembrane transport"/>
    <property type="evidence" value="ECO:0007669"/>
    <property type="project" value="InterPro"/>
</dbReference>
<dbReference type="InterPro" id="IPR005673">
    <property type="entry name" value="ABC_phos-bd_PstS"/>
</dbReference>
<evidence type="ECO:0000256" key="3">
    <source>
        <dbReference type="ARBA" id="ARBA00022592"/>
    </source>
</evidence>
<proteinExistence type="inferred from homology"/>
<dbReference type="STRING" id="418495.SAMN05216215_1007210"/>
<dbReference type="PROSITE" id="PS51257">
    <property type="entry name" value="PROKAR_LIPOPROTEIN"/>
    <property type="match status" value="1"/>
</dbReference>
<dbReference type="RefSeq" id="WP_093264207.1">
    <property type="nucleotide sequence ID" value="NZ_FNOK01000007.1"/>
</dbReference>
<dbReference type="OrthoDB" id="9801510at2"/>
<keyword evidence="3 4" id="KW-0592">Phosphate transport</keyword>
<gene>
    <name evidence="8" type="ORF">SAMN05216215_1007210</name>
</gene>
<feature type="domain" description="PBP" evidence="7">
    <location>
        <begin position="47"/>
        <end position="339"/>
    </location>
</feature>
<dbReference type="Pfam" id="PF12849">
    <property type="entry name" value="PBP_like_2"/>
    <property type="match status" value="1"/>
</dbReference>
<dbReference type="AlphaFoldDB" id="A0A1H2YZR8"/>
<evidence type="ECO:0000256" key="1">
    <source>
        <dbReference type="ARBA" id="ARBA00008725"/>
    </source>
</evidence>
<dbReference type="SUPFAM" id="SSF53850">
    <property type="entry name" value="Periplasmic binding protein-like II"/>
    <property type="match status" value="1"/>
</dbReference>
<dbReference type="PANTHER" id="PTHR42996">
    <property type="entry name" value="PHOSPHATE-BINDING PROTEIN PSTS"/>
    <property type="match status" value="1"/>
</dbReference>
<dbReference type="PANTHER" id="PTHR42996:SF1">
    <property type="entry name" value="PHOSPHATE-BINDING PROTEIN PSTS"/>
    <property type="match status" value="1"/>
</dbReference>
<feature type="chain" id="PRO_5039273266" description="Phosphate-binding protein" evidence="6">
    <location>
        <begin position="22"/>
        <end position="371"/>
    </location>
</feature>
<dbReference type="InterPro" id="IPR050962">
    <property type="entry name" value="Phosphate-bind_PstS"/>
</dbReference>
<dbReference type="GO" id="GO:0042301">
    <property type="term" value="F:phosphate ion binding"/>
    <property type="evidence" value="ECO:0007669"/>
    <property type="project" value="InterPro"/>
</dbReference>
<feature type="binding site" evidence="5">
    <location>
        <begin position="55"/>
        <end position="57"/>
    </location>
    <ligand>
        <name>phosphate</name>
        <dbReference type="ChEBI" id="CHEBI:43474"/>
    </ligand>
</feature>
<keyword evidence="2 4" id="KW-0813">Transport</keyword>
<evidence type="ECO:0000256" key="2">
    <source>
        <dbReference type="ARBA" id="ARBA00022448"/>
    </source>
</evidence>
<evidence type="ECO:0000259" key="7">
    <source>
        <dbReference type="Pfam" id="PF12849"/>
    </source>
</evidence>
<feature type="signal peptide" evidence="6">
    <location>
        <begin position="1"/>
        <end position="21"/>
    </location>
</feature>
<evidence type="ECO:0000256" key="5">
    <source>
        <dbReference type="PIRSR" id="PIRSR002756-1"/>
    </source>
</evidence>
<dbReference type="Gene3D" id="3.40.190.10">
    <property type="entry name" value="Periplasmic binding protein-like II"/>
    <property type="match status" value="2"/>
</dbReference>
<dbReference type="InterPro" id="IPR024370">
    <property type="entry name" value="PBP_domain"/>
</dbReference>
<dbReference type="NCBIfam" id="TIGR00975">
    <property type="entry name" value="3a0107s03"/>
    <property type="match status" value="1"/>
</dbReference>
<dbReference type="EMBL" id="FNOK01000007">
    <property type="protein sequence ID" value="SDX10144.1"/>
    <property type="molecule type" value="Genomic_DNA"/>
</dbReference>
<organism evidence="8 9">
    <name type="scientific">Saccharopolyspora shandongensis</name>
    <dbReference type="NCBI Taxonomy" id="418495"/>
    <lineage>
        <taxon>Bacteria</taxon>
        <taxon>Bacillati</taxon>
        <taxon>Actinomycetota</taxon>
        <taxon>Actinomycetes</taxon>
        <taxon>Pseudonocardiales</taxon>
        <taxon>Pseudonocardiaceae</taxon>
        <taxon>Saccharopolyspora</taxon>
    </lineage>
</organism>
<keyword evidence="9" id="KW-1185">Reference proteome</keyword>
<evidence type="ECO:0000313" key="9">
    <source>
        <dbReference type="Proteomes" id="UP000199529"/>
    </source>
</evidence>
<evidence type="ECO:0000313" key="8">
    <source>
        <dbReference type="EMBL" id="SDX10144.1"/>
    </source>
</evidence>
<evidence type="ECO:0000256" key="4">
    <source>
        <dbReference type="PIRNR" id="PIRNR002756"/>
    </source>
</evidence>
<dbReference type="CDD" id="cd13565">
    <property type="entry name" value="PBP2_PstS"/>
    <property type="match status" value="1"/>
</dbReference>
<reference evidence="9" key="1">
    <citation type="submission" date="2016-10" db="EMBL/GenBank/DDBJ databases">
        <authorList>
            <person name="Varghese N."/>
            <person name="Submissions S."/>
        </authorList>
    </citation>
    <scope>NUCLEOTIDE SEQUENCE [LARGE SCALE GENOMIC DNA]</scope>
    <source>
        <strain evidence="9">CGMCC 4.3530</strain>
    </source>
</reference>
<feature type="binding site" evidence="5">
    <location>
        <begin position="193"/>
        <end position="195"/>
    </location>
    <ligand>
        <name>phosphate</name>
        <dbReference type="ChEBI" id="CHEBI:43474"/>
    </ligand>
</feature>
<dbReference type="Proteomes" id="UP000199529">
    <property type="component" value="Unassembled WGS sequence"/>
</dbReference>
<feature type="binding site" evidence="5">
    <location>
        <position position="103"/>
    </location>
    <ligand>
        <name>phosphate</name>
        <dbReference type="ChEBI" id="CHEBI:43474"/>
    </ligand>
</feature>
<sequence>MKIKRHSAAFAVLAAGALVLAGCGSDQNTPQGGGNPALDGLQVECGTKPVSGEGSSAQKNAMDVFARDYGLKCAGQKLNYTKSGSGKGVAAFTAGQIDFGGSDSPLSEEKGEVAKAAERCQGNPAWNLPMVFGPVAISYNLPGVTDLTLNADVIAKIYQGQIKKWDDPAIKALNPNAQLPAKDVVPFFRSDESGTTENFQKYLTTATGGTWTGKGKQFQGGPGVGQGRDGSDQVAQSVKATEGSITYVEWSFPKNLGLGIAKIDSGAGPVELTTANVGKAIEDAEIKGEGNDLRVNLDSIYGNKAPGVYPIVLNTYEIVCSKGYDAETAKSVKAFLTVAANANSDELEKAGYVPLPESFKTKVLTAVNAIS</sequence>
<protein>
    <recommendedName>
        <fullName evidence="4">Phosphate-binding protein</fullName>
    </recommendedName>
</protein>
<dbReference type="GO" id="GO:0043190">
    <property type="term" value="C:ATP-binding cassette (ABC) transporter complex"/>
    <property type="evidence" value="ECO:0007669"/>
    <property type="project" value="InterPro"/>
</dbReference>
<keyword evidence="6" id="KW-0732">Signal</keyword>